<dbReference type="Gene3D" id="1.10.287.950">
    <property type="entry name" value="Methyl-accepting chemotaxis protein"/>
    <property type="match status" value="1"/>
</dbReference>
<reference evidence="3 4" key="1">
    <citation type="submission" date="2017-06" db="EMBL/GenBank/DDBJ databases">
        <authorList>
            <person name="Kim H.J."/>
            <person name="Triplett B.A."/>
        </authorList>
    </citation>
    <scope>NUCLEOTIDE SEQUENCE [LARGE SCALE GENOMIC DNA]</scope>
    <source>
        <strain evidence="3 4">U15</strain>
    </source>
</reference>
<feature type="domain" description="Methyl-accepting transducer" evidence="2">
    <location>
        <begin position="162"/>
        <end position="225"/>
    </location>
</feature>
<proteinExistence type="predicted"/>
<evidence type="ECO:0000259" key="2">
    <source>
        <dbReference type="PROSITE" id="PS50111"/>
    </source>
</evidence>
<dbReference type="EMBL" id="FZOT01000012">
    <property type="protein sequence ID" value="SNT01989.1"/>
    <property type="molecule type" value="Genomic_DNA"/>
</dbReference>
<dbReference type="Proteomes" id="UP000198284">
    <property type="component" value="Unassembled WGS sequence"/>
</dbReference>
<dbReference type="InterPro" id="IPR004089">
    <property type="entry name" value="MCPsignal_dom"/>
</dbReference>
<dbReference type="GO" id="GO:0016020">
    <property type="term" value="C:membrane"/>
    <property type="evidence" value="ECO:0007669"/>
    <property type="project" value="InterPro"/>
</dbReference>
<dbReference type="OrthoDB" id="8807779at2"/>
<organism evidence="3 4">
    <name type="scientific">Noviherbaspirillum humi</name>
    <dbReference type="NCBI Taxonomy" id="1688639"/>
    <lineage>
        <taxon>Bacteria</taxon>
        <taxon>Pseudomonadati</taxon>
        <taxon>Pseudomonadota</taxon>
        <taxon>Betaproteobacteria</taxon>
        <taxon>Burkholderiales</taxon>
        <taxon>Oxalobacteraceae</taxon>
        <taxon>Noviherbaspirillum</taxon>
    </lineage>
</organism>
<accession>A0A239J872</accession>
<dbReference type="RefSeq" id="WP_089400356.1">
    <property type="nucleotide sequence ID" value="NZ_FZOT01000012.1"/>
</dbReference>
<dbReference type="AlphaFoldDB" id="A0A239J872"/>
<dbReference type="PROSITE" id="PS50111">
    <property type="entry name" value="CHEMOTAXIS_TRANSDUC_2"/>
    <property type="match status" value="1"/>
</dbReference>
<dbReference type="SUPFAM" id="SSF58104">
    <property type="entry name" value="Methyl-accepting chemotaxis protein (MCP) signaling domain"/>
    <property type="match status" value="1"/>
</dbReference>
<protein>
    <submittedName>
        <fullName evidence="3">Type IV pili methyl-accepting chemotaxis transducer N-term</fullName>
    </submittedName>
</protein>
<sequence length="225" mass="24338">MLISQTPRHAAPSAKPAATLSGETFGMLINLSGRRRFTSQRLVLYAVLASQAHDNALATARETLALFTDAHTALVKGSDISPGIFCHELEDAYFGRSRGDEQIRDFISLAGRALDAIEGNMRQAPTLLQELIAQATPLLATLNRITQVYEELSRRHAQQLKRQLHGIMTDIEAIAKQARMVSFNAQIVAARAGNSGKEFSVVASVLSDITTEIDSLVQAALNAAV</sequence>
<dbReference type="Pfam" id="PF00015">
    <property type="entry name" value="MCPsignal"/>
    <property type="match status" value="1"/>
</dbReference>
<evidence type="ECO:0000313" key="3">
    <source>
        <dbReference type="EMBL" id="SNT01989.1"/>
    </source>
</evidence>
<name>A0A239J872_9BURK</name>
<gene>
    <name evidence="3" type="ORF">SAMN06265795_1128</name>
</gene>
<keyword evidence="4" id="KW-1185">Reference proteome</keyword>
<keyword evidence="1" id="KW-0807">Transducer</keyword>
<evidence type="ECO:0000313" key="4">
    <source>
        <dbReference type="Proteomes" id="UP000198284"/>
    </source>
</evidence>
<evidence type="ECO:0000256" key="1">
    <source>
        <dbReference type="PROSITE-ProRule" id="PRU00284"/>
    </source>
</evidence>
<dbReference type="GO" id="GO:0007165">
    <property type="term" value="P:signal transduction"/>
    <property type="evidence" value="ECO:0007669"/>
    <property type="project" value="UniProtKB-KW"/>
</dbReference>